<dbReference type="Gene3D" id="3.30.160.60">
    <property type="entry name" value="Classic Zinc Finger"/>
    <property type="match status" value="1"/>
</dbReference>
<feature type="compositionally biased region" description="Polar residues" evidence="5">
    <location>
        <begin position="165"/>
        <end position="175"/>
    </location>
</feature>
<feature type="domain" description="C2H2-type" evidence="6">
    <location>
        <begin position="266"/>
        <end position="296"/>
    </location>
</feature>
<dbReference type="InterPro" id="IPR013087">
    <property type="entry name" value="Znf_C2H2_type"/>
</dbReference>
<dbReference type="STRING" id="1160509.A0A3N4HPG7"/>
<dbReference type="GO" id="GO:0000978">
    <property type="term" value="F:RNA polymerase II cis-regulatory region sequence-specific DNA binding"/>
    <property type="evidence" value="ECO:0007669"/>
    <property type="project" value="TreeGrafter"/>
</dbReference>
<dbReference type="InterPro" id="IPR036236">
    <property type="entry name" value="Znf_C2H2_sf"/>
</dbReference>
<dbReference type="EMBL" id="ML119760">
    <property type="protein sequence ID" value="RPA75629.1"/>
    <property type="molecule type" value="Genomic_DNA"/>
</dbReference>
<feature type="compositionally biased region" description="Basic residues" evidence="5">
    <location>
        <begin position="445"/>
        <end position="462"/>
    </location>
</feature>
<evidence type="ECO:0000256" key="5">
    <source>
        <dbReference type="SAM" id="MobiDB-lite"/>
    </source>
</evidence>
<dbReference type="SMART" id="SM00355">
    <property type="entry name" value="ZnF_C2H2"/>
    <property type="match status" value="4"/>
</dbReference>
<feature type="region of interest" description="Disordered" evidence="5">
    <location>
        <begin position="403"/>
        <end position="423"/>
    </location>
</feature>
<dbReference type="SUPFAM" id="SSF57667">
    <property type="entry name" value="beta-beta-alpha zinc fingers"/>
    <property type="match status" value="1"/>
</dbReference>
<dbReference type="GO" id="GO:0008270">
    <property type="term" value="F:zinc ion binding"/>
    <property type="evidence" value="ECO:0007669"/>
    <property type="project" value="UniProtKB-KW"/>
</dbReference>
<dbReference type="PANTHER" id="PTHR19818">
    <property type="entry name" value="ZINC FINGER PROTEIN ZIC AND GLI"/>
    <property type="match status" value="1"/>
</dbReference>
<keyword evidence="4" id="KW-0862">Zinc</keyword>
<organism evidence="7 8">
    <name type="scientific">Ascobolus immersus RN42</name>
    <dbReference type="NCBI Taxonomy" id="1160509"/>
    <lineage>
        <taxon>Eukaryota</taxon>
        <taxon>Fungi</taxon>
        <taxon>Dikarya</taxon>
        <taxon>Ascomycota</taxon>
        <taxon>Pezizomycotina</taxon>
        <taxon>Pezizomycetes</taxon>
        <taxon>Pezizales</taxon>
        <taxon>Ascobolaceae</taxon>
        <taxon>Ascobolus</taxon>
    </lineage>
</organism>
<feature type="domain" description="C2H2-type" evidence="6">
    <location>
        <begin position="234"/>
        <end position="261"/>
    </location>
</feature>
<evidence type="ECO:0000256" key="4">
    <source>
        <dbReference type="ARBA" id="ARBA00022833"/>
    </source>
</evidence>
<evidence type="ECO:0000256" key="3">
    <source>
        <dbReference type="ARBA" id="ARBA00022771"/>
    </source>
</evidence>
<evidence type="ECO:0000259" key="6">
    <source>
        <dbReference type="SMART" id="SM00355"/>
    </source>
</evidence>
<dbReference type="OrthoDB" id="4738706at2759"/>
<sequence>MSYYNFSDATSSYLQTAISLPPTTEGYDAYDIPRTLSPTMGRHNYLSIPTMYQPSLDYSPTSATVPSTSHAGSSIQSATSSVNGSPYCTPVDMWSMDNTFPQQQWEPETYINPTILPSNVYSRSASPASPTVRRNGKISSHPRQPSPHHQPYPTSRPVSVHGGSNCPSPAASTLVPSPIASPVPSFTEQFETSGSKSPSVKETGNPKETLCVPCGKKFRDFKAHMLTHQDERPEKCPIVGCKYNRKGFARKYDCQRHTLTHYKGTMVCGFCPGSGSAAEKSFNRADVFKRHLTSVHNVEQNPPNTRKKGLPCSLNAESGEDTSTIGKCSTCGLHFANAQNFYEHLDDCVLQKVVEEEPAANINDLHLSNIKDEDIDPSIYSPNSAIEDYSEEDDLTADEASAADMWNTSLPPRRRTKPTSGSGIVAKISQPNACIDGKSSSAISKAKRFGSKGPGRSKKRKNWPPSWGEAPEKMVNKRRCLKVFDGVHLLTKDVMLMHEDLETKVAIGSGENYISNVDYWAMGRAQVLVGEH</sequence>
<keyword evidence="2" id="KW-0677">Repeat</keyword>
<evidence type="ECO:0000256" key="2">
    <source>
        <dbReference type="ARBA" id="ARBA00022737"/>
    </source>
</evidence>
<name>A0A3N4HPG7_ASCIM</name>
<feature type="region of interest" description="Disordered" evidence="5">
    <location>
        <begin position="436"/>
        <end position="470"/>
    </location>
</feature>
<keyword evidence="8" id="KW-1185">Reference proteome</keyword>
<dbReference type="Proteomes" id="UP000275078">
    <property type="component" value="Unassembled WGS sequence"/>
</dbReference>
<feature type="domain" description="C2H2-type" evidence="6">
    <location>
        <begin position="326"/>
        <end position="346"/>
    </location>
</feature>
<gene>
    <name evidence="7" type="ORF">BJ508DRAFT_214322</name>
</gene>
<dbReference type="GO" id="GO:0000981">
    <property type="term" value="F:DNA-binding transcription factor activity, RNA polymerase II-specific"/>
    <property type="evidence" value="ECO:0007669"/>
    <property type="project" value="TreeGrafter"/>
</dbReference>
<proteinExistence type="predicted"/>
<evidence type="ECO:0000313" key="8">
    <source>
        <dbReference type="Proteomes" id="UP000275078"/>
    </source>
</evidence>
<dbReference type="GO" id="GO:0005634">
    <property type="term" value="C:nucleus"/>
    <property type="evidence" value="ECO:0007669"/>
    <property type="project" value="UniProtKB-ARBA"/>
</dbReference>
<dbReference type="GO" id="GO:0045944">
    <property type="term" value="P:positive regulation of transcription by RNA polymerase II"/>
    <property type="evidence" value="ECO:0007669"/>
    <property type="project" value="UniProtKB-ARBA"/>
</dbReference>
<reference evidence="7 8" key="1">
    <citation type="journal article" date="2018" name="Nat. Ecol. Evol.">
        <title>Pezizomycetes genomes reveal the molecular basis of ectomycorrhizal truffle lifestyle.</title>
        <authorList>
            <person name="Murat C."/>
            <person name="Payen T."/>
            <person name="Noel B."/>
            <person name="Kuo A."/>
            <person name="Morin E."/>
            <person name="Chen J."/>
            <person name="Kohler A."/>
            <person name="Krizsan K."/>
            <person name="Balestrini R."/>
            <person name="Da Silva C."/>
            <person name="Montanini B."/>
            <person name="Hainaut M."/>
            <person name="Levati E."/>
            <person name="Barry K.W."/>
            <person name="Belfiori B."/>
            <person name="Cichocki N."/>
            <person name="Clum A."/>
            <person name="Dockter R.B."/>
            <person name="Fauchery L."/>
            <person name="Guy J."/>
            <person name="Iotti M."/>
            <person name="Le Tacon F."/>
            <person name="Lindquist E.A."/>
            <person name="Lipzen A."/>
            <person name="Malagnac F."/>
            <person name="Mello A."/>
            <person name="Molinier V."/>
            <person name="Miyauchi S."/>
            <person name="Poulain J."/>
            <person name="Riccioni C."/>
            <person name="Rubini A."/>
            <person name="Sitrit Y."/>
            <person name="Splivallo R."/>
            <person name="Traeger S."/>
            <person name="Wang M."/>
            <person name="Zifcakova L."/>
            <person name="Wipf D."/>
            <person name="Zambonelli A."/>
            <person name="Paolocci F."/>
            <person name="Nowrousian M."/>
            <person name="Ottonello S."/>
            <person name="Baldrian P."/>
            <person name="Spatafora J.W."/>
            <person name="Henrissat B."/>
            <person name="Nagy L.G."/>
            <person name="Aury J.M."/>
            <person name="Wincker P."/>
            <person name="Grigoriev I.V."/>
            <person name="Bonfante P."/>
            <person name="Martin F.M."/>
        </authorList>
    </citation>
    <scope>NUCLEOTIDE SEQUENCE [LARGE SCALE GENOMIC DNA]</scope>
    <source>
        <strain evidence="7 8">RN42</strain>
    </source>
</reference>
<evidence type="ECO:0000313" key="7">
    <source>
        <dbReference type="EMBL" id="RPA75629.1"/>
    </source>
</evidence>
<accession>A0A3N4HPG7</accession>
<feature type="region of interest" description="Disordered" evidence="5">
    <location>
        <begin position="63"/>
        <end position="82"/>
    </location>
</feature>
<evidence type="ECO:0000256" key="1">
    <source>
        <dbReference type="ARBA" id="ARBA00022723"/>
    </source>
</evidence>
<keyword evidence="3" id="KW-0863">Zinc-finger</keyword>
<keyword evidence="1" id="KW-0479">Metal-binding</keyword>
<protein>
    <submittedName>
        <fullName evidence="7">Zinc finger protein</fullName>
    </submittedName>
</protein>
<feature type="compositionally biased region" description="Polar residues" evidence="5">
    <location>
        <begin position="184"/>
        <end position="202"/>
    </location>
</feature>
<dbReference type="InterPro" id="IPR050329">
    <property type="entry name" value="GLI_C2H2-zinc-finger"/>
</dbReference>
<dbReference type="AlphaFoldDB" id="A0A3N4HPG7"/>
<feature type="domain" description="C2H2-type" evidence="6">
    <location>
        <begin position="209"/>
        <end position="228"/>
    </location>
</feature>
<feature type="region of interest" description="Disordered" evidence="5">
    <location>
        <begin position="121"/>
        <end position="206"/>
    </location>
</feature>
<dbReference type="PANTHER" id="PTHR19818:SF139">
    <property type="entry name" value="PAIR-RULE PROTEIN ODD-PAIRED"/>
    <property type="match status" value="1"/>
</dbReference>